<evidence type="ECO:0000313" key="1">
    <source>
        <dbReference type="EMBL" id="KAI9897025.1"/>
    </source>
</evidence>
<comment type="caution">
    <text evidence="1">The sequence shown here is derived from an EMBL/GenBank/DDBJ whole genome shotgun (WGS) entry which is preliminary data.</text>
</comment>
<keyword evidence="2" id="KW-1185">Reference proteome</keyword>
<name>A0ACC0USH5_9HYPO</name>
<sequence>MRAKSSLMPLSACLTAATAEGLAQYALTDTGSIDGGNTFPGVARPLGIVKLGPDLYSGTDAYSGYLEEGNFTGFTMLHESGTGGAPKYGVVSQMPVVGSVDNPLSDAINDTRAEDDFTEVGYYRSSLGSGTVLELAATNKAGLYKYQFPSKNQSNNVLVDVSHVLSSYRGQGLEQHFLGGNISVEQDEAKNNYYTGFGTYDNGWNRAAPWTVYFCGFFDSPSTYKTFLGKDFVTDELVEFSVEASYESEEARLGALFTFKDTTVVSRVGVSFISADQACSNVNAEIPAGTSLQDVRDETRKAWETEVFSKVTTSETNVTKLQHLYSSLYFMHLLPVNKTGENPGWESSEPYYDDIFTFWDIYRSLTPLLHILQPAHYEGLLRSMVDIWRHDGWVSDARSSFSNGAVQGGTNGDNIFADAYLKGVRGGVDWEDAFASMVKNAEVVPENNDDPRDRTGSTKEGRSSLPDWQEYGFLTPKYGRSVSRAVEFSVNDHSIASVALGLGKIDQFQKYYKSANNWRNHWNKDLSALNFTGFLGPRDEDGFIDQDPLSCGGCYWQDDYYQALPWEYSFNAHHDLATIIEYMGGDDAFVDRLDMTFTPGAYDGNDDYGGTLFNPGNEPSFVTPYLYNYVNRQDSAVRRSRFVAKSYYRPARDGLPGNSDAGAMESWLLWNMIGLFPMTGQPIFFVGSPWFSDLSIDLGGGRKLDITARGGDEDTSYYVQSLRVNGESWDKSWLSWWDIFAEGGTLEFELGSEPKNWTTGARPPVPGGLSDKDARDVISGWIDQASS</sequence>
<dbReference type="EMBL" id="CM047947">
    <property type="protein sequence ID" value="KAI9897025.1"/>
    <property type="molecule type" value="Genomic_DNA"/>
</dbReference>
<reference evidence="1" key="1">
    <citation type="submission" date="2022-10" db="EMBL/GenBank/DDBJ databases">
        <title>Complete Genome of Trichothecium roseum strain YXFP-22015, a Plant Pathogen Isolated from Citrus.</title>
        <authorList>
            <person name="Wang Y."/>
            <person name="Zhu L."/>
        </authorList>
    </citation>
    <scope>NUCLEOTIDE SEQUENCE</scope>
    <source>
        <strain evidence="1">YXFP-22015</strain>
    </source>
</reference>
<organism evidence="1 2">
    <name type="scientific">Trichothecium roseum</name>
    <dbReference type="NCBI Taxonomy" id="47278"/>
    <lineage>
        <taxon>Eukaryota</taxon>
        <taxon>Fungi</taxon>
        <taxon>Dikarya</taxon>
        <taxon>Ascomycota</taxon>
        <taxon>Pezizomycotina</taxon>
        <taxon>Sordariomycetes</taxon>
        <taxon>Hypocreomycetidae</taxon>
        <taxon>Hypocreales</taxon>
        <taxon>Hypocreales incertae sedis</taxon>
        <taxon>Trichothecium</taxon>
    </lineage>
</organism>
<accession>A0ACC0USH5</accession>
<protein>
    <submittedName>
        <fullName evidence="1">Uncharacterized protein</fullName>
    </submittedName>
</protein>
<evidence type="ECO:0000313" key="2">
    <source>
        <dbReference type="Proteomes" id="UP001163324"/>
    </source>
</evidence>
<gene>
    <name evidence="1" type="ORF">N3K66_008047</name>
</gene>
<proteinExistence type="predicted"/>
<dbReference type="Proteomes" id="UP001163324">
    <property type="component" value="Chromosome 8"/>
</dbReference>